<sequence>MTASGSGDFFLGPKPAEVTDVMPPFQSPRKLILHRRLAGSAGSADNRTASQIKAQNSGRCTSTMYTAQTQHSLGITDHTAYFAHYCCVRYRISQIDEPGG</sequence>
<evidence type="ECO:0000313" key="1">
    <source>
        <dbReference type="EMBL" id="JAH92225.1"/>
    </source>
</evidence>
<reference evidence="1" key="2">
    <citation type="journal article" date="2015" name="Fish Shellfish Immunol.">
        <title>Early steps in the European eel (Anguilla anguilla)-Vibrio vulnificus interaction in the gills: Role of the RtxA13 toxin.</title>
        <authorList>
            <person name="Callol A."/>
            <person name="Pajuelo D."/>
            <person name="Ebbesson L."/>
            <person name="Teles M."/>
            <person name="MacKenzie S."/>
            <person name="Amaro C."/>
        </authorList>
    </citation>
    <scope>NUCLEOTIDE SEQUENCE</scope>
</reference>
<name>A0A0E9WRS0_ANGAN</name>
<organism evidence="1">
    <name type="scientific">Anguilla anguilla</name>
    <name type="common">European freshwater eel</name>
    <name type="synonym">Muraena anguilla</name>
    <dbReference type="NCBI Taxonomy" id="7936"/>
    <lineage>
        <taxon>Eukaryota</taxon>
        <taxon>Metazoa</taxon>
        <taxon>Chordata</taxon>
        <taxon>Craniata</taxon>
        <taxon>Vertebrata</taxon>
        <taxon>Euteleostomi</taxon>
        <taxon>Actinopterygii</taxon>
        <taxon>Neopterygii</taxon>
        <taxon>Teleostei</taxon>
        <taxon>Anguilliformes</taxon>
        <taxon>Anguillidae</taxon>
        <taxon>Anguilla</taxon>
    </lineage>
</organism>
<dbReference type="EMBL" id="GBXM01016352">
    <property type="protein sequence ID" value="JAH92225.1"/>
    <property type="molecule type" value="Transcribed_RNA"/>
</dbReference>
<proteinExistence type="predicted"/>
<dbReference type="AlphaFoldDB" id="A0A0E9WRS0"/>
<reference evidence="1" key="1">
    <citation type="submission" date="2014-11" db="EMBL/GenBank/DDBJ databases">
        <authorList>
            <person name="Amaro Gonzalez C."/>
        </authorList>
    </citation>
    <scope>NUCLEOTIDE SEQUENCE</scope>
</reference>
<protein>
    <submittedName>
        <fullName evidence="1">Uncharacterized protein</fullName>
    </submittedName>
</protein>
<accession>A0A0E9WRS0</accession>